<evidence type="ECO:0000313" key="2">
    <source>
        <dbReference type="Proteomes" id="UP001519460"/>
    </source>
</evidence>
<dbReference type="Proteomes" id="UP001519460">
    <property type="component" value="Unassembled WGS sequence"/>
</dbReference>
<accession>A0ABD0K5M6</accession>
<reference evidence="1 2" key="1">
    <citation type="journal article" date="2023" name="Sci. Data">
        <title>Genome assembly of the Korean intertidal mud-creeper Batillaria attramentaria.</title>
        <authorList>
            <person name="Patra A.K."/>
            <person name="Ho P.T."/>
            <person name="Jun S."/>
            <person name="Lee S.J."/>
            <person name="Kim Y."/>
            <person name="Won Y.J."/>
        </authorList>
    </citation>
    <scope>NUCLEOTIDE SEQUENCE [LARGE SCALE GENOMIC DNA]</scope>
    <source>
        <strain evidence="1">Wonlab-2016</strain>
    </source>
</reference>
<gene>
    <name evidence="1" type="ORF">BaRGS_00026474</name>
</gene>
<feature type="non-terminal residue" evidence="1">
    <location>
        <position position="65"/>
    </location>
</feature>
<keyword evidence="2" id="KW-1185">Reference proteome</keyword>
<proteinExistence type="predicted"/>
<evidence type="ECO:0000313" key="1">
    <source>
        <dbReference type="EMBL" id="KAK7482231.1"/>
    </source>
</evidence>
<dbReference type="AlphaFoldDB" id="A0ABD0K5M6"/>
<sequence>MKHPLMCHQRSSVFTAKYSVSCICGQTTPNLALELNSQSTFPYLCIRFCARSRRTFKGSESSAMR</sequence>
<comment type="caution">
    <text evidence="1">The sequence shown here is derived from an EMBL/GenBank/DDBJ whole genome shotgun (WGS) entry which is preliminary data.</text>
</comment>
<organism evidence="1 2">
    <name type="scientific">Batillaria attramentaria</name>
    <dbReference type="NCBI Taxonomy" id="370345"/>
    <lineage>
        <taxon>Eukaryota</taxon>
        <taxon>Metazoa</taxon>
        <taxon>Spiralia</taxon>
        <taxon>Lophotrochozoa</taxon>
        <taxon>Mollusca</taxon>
        <taxon>Gastropoda</taxon>
        <taxon>Caenogastropoda</taxon>
        <taxon>Sorbeoconcha</taxon>
        <taxon>Cerithioidea</taxon>
        <taxon>Batillariidae</taxon>
        <taxon>Batillaria</taxon>
    </lineage>
</organism>
<protein>
    <submittedName>
        <fullName evidence="1">Uncharacterized protein</fullName>
    </submittedName>
</protein>
<dbReference type="EMBL" id="JACVVK020000248">
    <property type="protein sequence ID" value="KAK7482231.1"/>
    <property type="molecule type" value="Genomic_DNA"/>
</dbReference>
<name>A0ABD0K5M6_9CAEN</name>